<dbReference type="RefSeq" id="WP_158987899.1">
    <property type="nucleotide sequence ID" value="NZ_BAABKY010000005.1"/>
</dbReference>
<dbReference type="EMBL" id="BAABKY010000005">
    <property type="protein sequence ID" value="GAA5081858.1"/>
    <property type="molecule type" value="Genomic_DNA"/>
</dbReference>
<gene>
    <name evidence="1" type="ORF">GCM10025759_32660</name>
</gene>
<organism evidence="1 2">
    <name type="scientific">Lysobacter panacisoli</name>
    <dbReference type="NCBI Taxonomy" id="1255263"/>
    <lineage>
        <taxon>Bacteria</taxon>
        <taxon>Pseudomonadati</taxon>
        <taxon>Pseudomonadota</taxon>
        <taxon>Gammaproteobacteria</taxon>
        <taxon>Lysobacterales</taxon>
        <taxon>Lysobacteraceae</taxon>
        <taxon>Lysobacter</taxon>
    </lineage>
</organism>
<protein>
    <submittedName>
        <fullName evidence="1">Uncharacterized protein</fullName>
    </submittedName>
</protein>
<evidence type="ECO:0000313" key="2">
    <source>
        <dbReference type="Proteomes" id="UP001501083"/>
    </source>
</evidence>
<proteinExistence type="predicted"/>
<keyword evidence="2" id="KW-1185">Reference proteome</keyword>
<reference evidence="2" key="1">
    <citation type="journal article" date="2019" name="Int. J. Syst. Evol. Microbiol.">
        <title>The Global Catalogue of Microorganisms (GCM) 10K type strain sequencing project: providing services to taxonomists for standard genome sequencing and annotation.</title>
        <authorList>
            <consortium name="The Broad Institute Genomics Platform"/>
            <consortium name="The Broad Institute Genome Sequencing Center for Infectious Disease"/>
            <person name="Wu L."/>
            <person name="Ma J."/>
        </authorList>
    </citation>
    <scope>NUCLEOTIDE SEQUENCE [LARGE SCALE GENOMIC DNA]</scope>
    <source>
        <strain evidence="2">JCM 19212</strain>
    </source>
</reference>
<name>A0ABP9LSE9_9GAMM</name>
<comment type="caution">
    <text evidence="1">The sequence shown here is derived from an EMBL/GenBank/DDBJ whole genome shotgun (WGS) entry which is preliminary data.</text>
</comment>
<dbReference type="Proteomes" id="UP001501083">
    <property type="component" value="Unassembled WGS sequence"/>
</dbReference>
<accession>A0ABP9LSE9</accession>
<evidence type="ECO:0000313" key="1">
    <source>
        <dbReference type="EMBL" id="GAA5081858.1"/>
    </source>
</evidence>
<sequence length="73" mass="8083">MPTWPELQSQLQTLRDDVPSLLQDTPDSAAFFDQFAGRAGLILERTPPDLTESVHTELGAILRDMNLADDGED</sequence>